<protein>
    <submittedName>
        <fullName evidence="2">Uncharacterized protein</fullName>
    </submittedName>
</protein>
<proteinExistence type="predicted"/>
<evidence type="ECO:0000313" key="3">
    <source>
        <dbReference type="Proteomes" id="UP000283269"/>
    </source>
</evidence>
<evidence type="ECO:0000256" key="1">
    <source>
        <dbReference type="SAM" id="MobiDB-lite"/>
    </source>
</evidence>
<feature type="region of interest" description="Disordered" evidence="1">
    <location>
        <begin position="48"/>
        <end position="67"/>
    </location>
</feature>
<dbReference type="EMBL" id="NHYD01001075">
    <property type="protein sequence ID" value="PPQ92213.1"/>
    <property type="molecule type" value="Genomic_DNA"/>
</dbReference>
<accession>A0A409XN48</accession>
<name>A0A409XN48_PSICY</name>
<reference evidence="2 3" key="1">
    <citation type="journal article" date="2018" name="Evol. Lett.">
        <title>Horizontal gene cluster transfer increased hallucinogenic mushroom diversity.</title>
        <authorList>
            <person name="Reynolds H.T."/>
            <person name="Vijayakumar V."/>
            <person name="Gluck-Thaler E."/>
            <person name="Korotkin H.B."/>
            <person name="Matheny P.B."/>
            <person name="Slot J.C."/>
        </authorList>
    </citation>
    <scope>NUCLEOTIDE SEQUENCE [LARGE SCALE GENOMIC DNA]</scope>
    <source>
        <strain evidence="2 3">2631</strain>
    </source>
</reference>
<dbReference type="InParanoid" id="A0A409XN48"/>
<dbReference type="Proteomes" id="UP000283269">
    <property type="component" value="Unassembled WGS sequence"/>
</dbReference>
<sequence length="113" mass="12336">MLMPGTLCGSRDAKPHELHRLQNQPCVKLNGDSCGPCRAMVSLETDYGDASSTFPPERPSSRAAGRARLPAKLENTIDTRAAGDSNYIGISVPLILNTVWSTPGFWKTFKCER</sequence>
<organism evidence="2 3">
    <name type="scientific">Psilocybe cyanescens</name>
    <dbReference type="NCBI Taxonomy" id="93625"/>
    <lineage>
        <taxon>Eukaryota</taxon>
        <taxon>Fungi</taxon>
        <taxon>Dikarya</taxon>
        <taxon>Basidiomycota</taxon>
        <taxon>Agaricomycotina</taxon>
        <taxon>Agaricomycetes</taxon>
        <taxon>Agaricomycetidae</taxon>
        <taxon>Agaricales</taxon>
        <taxon>Agaricineae</taxon>
        <taxon>Strophariaceae</taxon>
        <taxon>Psilocybe</taxon>
    </lineage>
</organism>
<keyword evidence="3" id="KW-1185">Reference proteome</keyword>
<gene>
    <name evidence="2" type="ORF">CVT25_008987</name>
</gene>
<evidence type="ECO:0000313" key="2">
    <source>
        <dbReference type="EMBL" id="PPQ92213.1"/>
    </source>
</evidence>
<dbReference type="AlphaFoldDB" id="A0A409XN48"/>
<comment type="caution">
    <text evidence="2">The sequence shown here is derived from an EMBL/GenBank/DDBJ whole genome shotgun (WGS) entry which is preliminary data.</text>
</comment>